<sequence length="90" mass="10336">MLYIQHWKFKTGYHEQAAKKFLATQAPYPRANMLGRYHGPGSLEGWIIVETDDPTALYEHAADWGEFMEWDTTPVFTDDQAGPIIAKIYS</sequence>
<dbReference type="Pfam" id="PF11746">
    <property type="entry name" value="DUF3303"/>
    <property type="match status" value="1"/>
</dbReference>
<evidence type="ECO:0000313" key="2">
    <source>
        <dbReference type="Proteomes" id="UP000001420"/>
    </source>
</evidence>
<reference evidence="1 2" key="1">
    <citation type="journal article" date="2003" name="Proc. Natl. Acad. Sci. U.S.A.">
        <title>Genome sequence of the cyanobacterium Prochlorococcus marinus SS120, a nearly minimal oxyphototrophic genome.</title>
        <authorList>
            <person name="Dufresne A."/>
            <person name="Salanoubat M."/>
            <person name="Partensky F."/>
            <person name="Artiguenave F."/>
            <person name="Axmann I.M."/>
            <person name="Barbe V."/>
            <person name="Duprat S."/>
            <person name="Galperin M.Y."/>
            <person name="Koonin E.V."/>
            <person name="Le Gall F."/>
            <person name="Makarova K.S."/>
            <person name="Ostrowski M."/>
            <person name="Oztas S."/>
            <person name="Robert C."/>
            <person name="Rogozin I.B."/>
            <person name="Scanlan D.J."/>
            <person name="Tandeau de Marsac N."/>
            <person name="Weissenbach J."/>
            <person name="Wincker P."/>
            <person name="Wolf Y.I."/>
            <person name="Hess W.R."/>
        </authorList>
    </citation>
    <scope>NUCLEOTIDE SEQUENCE [LARGE SCALE GENOMIC DNA]</scope>
    <source>
        <strain evidence="2">SARG / CCMP1375 / SS120</strain>
    </source>
</reference>
<dbReference type="InterPro" id="IPR021734">
    <property type="entry name" value="DUF3303"/>
</dbReference>
<gene>
    <name evidence="1" type="ordered locus">Pro_0658</name>
</gene>
<dbReference type="KEGG" id="pma:Pro_0658"/>
<dbReference type="PATRIC" id="fig|167539.5.peg.683"/>
<proteinExistence type="predicted"/>
<dbReference type="RefSeq" id="WP_011124810.1">
    <property type="nucleotide sequence ID" value="NC_005042.1"/>
</dbReference>
<protein>
    <submittedName>
        <fullName evidence="1">Uncharacterized conserved protein</fullName>
    </submittedName>
</protein>
<dbReference type="AlphaFoldDB" id="Q7VCT2"/>
<keyword evidence="2" id="KW-1185">Reference proteome</keyword>
<dbReference type="EMBL" id="AE017126">
    <property type="protein sequence ID" value="AAP99702.1"/>
    <property type="molecule type" value="Genomic_DNA"/>
</dbReference>
<dbReference type="EnsemblBacteria" id="AAP99702">
    <property type="protein sequence ID" value="AAP99702"/>
    <property type="gene ID" value="Pro_0658"/>
</dbReference>
<dbReference type="HOGENOM" id="CLU_162734_0_0_3"/>
<organism evidence="1 2">
    <name type="scientific">Prochlorococcus marinus (strain SARG / CCMP1375 / SS120)</name>
    <dbReference type="NCBI Taxonomy" id="167539"/>
    <lineage>
        <taxon>Bacteria</taxon>
        <taxon>Bacillati</taxon>
        <taxon>Cyanobacteriota</taxon>
        <taxon>Cyanophyceae</taxon>
        <taxon>Synechococcales</taxon>
        <taxon>Prochlorococcaceae</taxon>
        <taxon>Prochlorococcus</taxon>
    </lineage>
</organism>
<name>Q7VCT2_PROMA</name>
<dbReference type="eggNOG" id="ENOG5033BEQ">
    <property type="taxonomic scope" value="Bacteria"/>
</dbReference>
<dbReference type="Proteomes" id="UP000001420">
    <property type="component" value="Chromosome"/>
</dbReference>
<accession>Q7VCT2</accession>
<dbReference type="OrthoDB" id="9801877at2"/>
<evidence type="ECO:0000313" key="1">
    <source>
        <dbReference type="EMBL" id="AAP99702.1"/>
    </source>
</evidence>